<evidence type="ECO:0000256" key="1">
    <source>
        <dbReference type="SAM" id="Phobius"/>
    </source>
</evidence>
<name>A0ABN1GP12_9CAUL</name>
<evidence type="ECO:0000313" key="2">
    <source>
        <dbReference type="EMBL" id="GAA0615488.1"/>
    </source>
</evidence>
<keyword evidence="3" id="KW-1185">Reference proteome</keyword>
<dbReference type="EMBL" id="BAAAGA010000001">
    <property type="protein sequence ID" value="GAA0615488.1"/>
    <property type="molecule type" value="Genomic_DNA"/>
</dbReference>
<comment type="caution">
    <text evidence="2">The sequence shown here is derived from an EMBL/GenBank/DDBJ whole genome shotgun (WGS) entry which is preliminary data.</text>
</comment>
<feature type="transmembrane region" description="Helical" evidence="1">
    <location>
        <begin position="15"/>
        <end position="34"/>
    </location>
</feature>
<feature type="transmembrane region" description="Helical" evidence="1">
    <location>
        <begin position="46"/>
        <end position="71"/>
    </location>
</feature>
<reference evidence="2 3" key="1">
    <citation type="journal article" date="2019" name="Int. J. Syst. Evol. Microbiol.">
        <title>The Global Catalogue of Microorganisms (GCM) 10K type strain sequencing project: providing services to taxonomists for standard genome sequencing and annotation.</title>
        <authorList>
            <consortium name="The Broad Institute Genomics Platform"/>
            <consortium name="The Broad Institute Genome Sequencing Center for Infectious Disease"/>
            <person name="Wu L."/>
            <person name="Ma J."/>
        </authorList>
    </citation>
    <scope>NUCLEOTIDE SEQUENCE [LARGE SCALE GENOMIC DNA]</scope>
    <source>
        <strain evidence="2 3">JCM 12928</strain>
    </source>
</reference>
<keyword evidence="1" id="KW-0812">Transmembrane</keyword>
<organism evidence="2 3">
    <name type="scientific">Brevundimonas kwangchunensis</name>
    <dbReference type="NCBI Taxonomy" id="322163"/>
    <lineage>
        <taxon>Bacteria</taxon>
        <taxon>Pseudomonadati</taxon>
        <taxon>Pseudomonadota</taxon>
        <taxon>Alphaproteobacteria</taxon>
        <taxon>Caulobacterales</taxon>
        <taxon>Caulobacteraceae</taxon>
        <taxon>Brevundimonas</taxon>
    </lineage>
</organism>
<sequence>MTVALEKAADAIVEYSRNLTATSALMLAILGGFIGDQPERTAAVGILLPICWITGGLAVFAGLAVQGRFISILGKLETPQSKVLLRAIDDPALRGVAIFQAFMFIATLILVPIILGGVAPAEEEPPEPTTTINIVASSTTSTVHQSWPTPDEIK</sequence>
<proteinExistence type="predicted"/>
<keyword evidence="1" id="KW-1133">Transmembrane helix</keyword>
<evidence type="ECO:0000313" key="3">
    <source>
        <dbReference type="Proteomes" id="UP001501352"/>
    </source>
</evidence>
<protein>
    <submittedName>
        <fullName evidence="2">Uncharacterized protein</fullName>
    </submittedName>
</protein>
<keyword evidence="1" id="KW-0472">Membrane</keyword>
<feature type="transmembrane region" description="Helical" evidence="1">
    <location>
        <begin position="92"/>
        <end position="115"/>
    </location>
</feature>
<gene>
    <name evidence="2" type="ORF">GCM10009422_08170</name>
</gene>
<accession>A0ABN1GP12</accession>
<dbReference type="RefSeq" id="WP_343790775.1">
    <property type="nucleotide sequence ID" value="NZ_BAAAGA010000001.1"/>
</dbReference>
<dbReference type="Proteomes" id="UP001501352">
    <property type="component" value="Unassembled WGS sequence"/>
</dbReference>